<accession>X6MXH3</accession>
<reference evidence="2 3" key="1">
    <citation type="journal article" date="2013" name="Curr. Biol.">
        <title>The Genome of the Foraminiferan Reticulomyxa filosa.</title>
        <authorList>
            <person name="Glockner G."/>
            <person name="Hulsmann N."/>
            <person name="Schleicher M."/>
            <person name="Noegel A.A."/>
            <person name="Eichinger L."/>
            <person name="Gallinger C."/>
            <person name="Pawlowski J."/>
            <person name="Sierra R."/>
            <person name="Euteneuer U."/>
            <person name="Pillet L."/>
            <person name="Moustafa A."/>
            <person name="Platzer M."/>
            <person name="Groth M."/>
            <person name="Szafranski K."/>
            <person name="Schliwa M."/>
        </authorList>
    </citation>
    <scope>NUCLEOTIDE SEQUENCE [LARGE SCALE GENOMIC DNA]</scope>
</reference>
<dbReference type="PANTHER" id="PTHR11200">
    <property type="entry name" value="INOSITOL 5-PHOSPHATASE"/>
    <property type="match status" value="1"/>
</dbReference>
<dbReference type="SUPFAM" id="SSF56219">
    <property type="entry name" value="DNase I-like"/>
    <property type="match status" value="1"/>
</dbReference>
<dbReference type="GO" id="GO:0004439">
    <property type="term" value="F:phosphatidylinositol-4,5-bisphosphate 5-phosphatase activity"/>
    <property type="evidence" value="ECO:0007669"/>
    <property type="project" value="TreeGrafter"/>
</dbReference>
<protein>
    <recommendedName>
        <fullName evidence="1">Inositol polyphosphate-related phosphatase domain-containing protein</fullName>
    </recommendedName>
</protein>
<dbReference type="Gene3D" id="3.60.10.10">
    <property type="entry name" value="Endonuclease/exonuclease/phosphatase"/>
    <property type="match status" value="1"/>
</dbReference>
<sequence>MPRLELVSQFHHLFWMGDLNYRVNWQPLKDQKMNHKDNCEPHIFQAFESYLHRKALKVIFRDDQLRDAMANSNAFFGFLEPNVQFPPTFKVDRAPGLPSWCDRILYRSATTANPPKVHSYDALANVSYSDHKPVELLLDLDIWERPPGVDDSVDQAIVHFEDCSVDGLSPTMAASDVYLHWPKQQLLEKSSNTCRINKVSHSKRIEPLVLLRNSVTFLRQALLLLEVRHHDHLASRRFFMGQGYLSLAPALENIEKWTFFDVELILAGLYVGKFQGRYKVVIKKISSISCDTTEKDNLELSDLTETCRQIRQQRKLFGGKVL</sequence>
<dbReference type="AlphaFoldDB" id="X6MXH3"/>
<dbReference type="InterPro" id="IPR036691">
    <property type="entry name" value="Endo/exonu/phosph_ase_sf"/>
</dbReference>
<dbReference type="OrthoDB" id="7862313at2759"/>
<comment type="caution">
    <text evidence="2">The sequence shown here is derived from an EMBL/GenBank/DDBJ whole genome shotgun (WGS) entry which is preliminary data.</text>
</comment>
<evidence type="ECO:0000313" key="2">
    <source>
        <dbReference type="EMBL" id="ETO18725.1"/>
    </source>
</evidence>
<gene>
    <name evidence="2" type="ORF">RFI_18529</name>
</gene>
<dbReference type="InterPro" id="IPR046985">
    <property type="entry name" value="IP5"/>
</dbReference>
<organism evidence="2 3">
    <name type="scientific">Reticulomyxa filosa</name>
    <dbReference type="NCBI Taxonomy" id="46433"/>
    <lineage>
        <taxon>Eukaryota</taxon>
        <taxon>Sar</taxon>
        <taxon>Rhizaria</taxon>
        <taxon>Retaria</taxon>
        <taxon>Foraminifera</taxon>
        <taxon>Monothalamids</taxon>
        <taxon>Reticulomyxidae</taxon>
        <taxon>Reticulomyxa</taxon>
    </lineage>
</organism>
<keyword evidence="3" id="KW-1185">Reference proteome</keyword>
<dbReference type="EMBL" id="ASPP01014511">
    <property type="protein sequence ID" value="ETO18725.1"/>
    <property type="molecule type" value="Genomic_DNA"/>
</dbReference>
<proteinExistence type="predicted"/>
<evidence type="ECO:0000259" key="1">
    <source>
        <dbReference type="Pfam" id="PF22669"/>
    </source>
</evidence>
<dbReference type="InterPro" id="IPR000300">
    <property type="entry name" value="IPPc"/>
</dbReference>
<dbReference type="Pfam" id="PF22669">
    <property type="entry name" value="Exo_endo_phos2"/>
    <property type="match status" value="1"/>
</dbReference>
<name>X6MXH3_RETFI</name>
<dbReference type="GO" id="GO:0046856">
    <property type="term" value="P:phosphatidylinositol dephosphorylation"/>
    <property type="evidence" value="ECO:0007669"/>
    <property type="project" value="InterPro"/>
</dbReference>
<dbReference type="Proteomes" id="UP000023152">
    <property type="component" value="Unassembled WGS sequence"/>
</dbReference>
<feature type="domain" description="Inositol polyphosphate-related phosphatase" evidence="1">
    <location>
        <begin position="7"/>
        <end position="135"/>
    </location>
</feature>
<evidence type="ECO:0000313" key="3">
    <source>
        <dbReference type="Proteomes" id="UP000023152"/>
    </source>
</evidence>
<dbReference type="OMA" id="WIESREW"/>